<reference evidence="2 3" key="1">
    <citation type="journal article" date="2019" name="Nat. Ecol. Evol.">
        <title>Megaphylogeny resolves global patterns of mushroom evolution.</title>
        <authorList>
            <person name="Varga T."/>
            <person name="Krizsan K."/>
            <person name="Foldi C."/>
            <person name="Dima B."/>
            <person name="Sanchez-Garcia M."/>
            <person name="Sanchez-Ramirez S."/>
            <person name="Szollosi G.J."/>
            <person name="Szarkandi J.G."/>
            <person name="Papp V."/>
            <person name="Albert L."/>
            <person name="Andreopoulos W."/>
            <person name="Angelini C."/>
            <person name="Antonin V."/>
            <person name="Barry K.W."/>
            <person name="Bougher N.L."/>
            <person name="Buchanan P."/>
            <person name="Buyck B."/>
            <person name="Bense V."/>
            <person name="Catcheside P."/>
            <person name="Chovatia M."/>
            <person name="Cooper J."/>
            <person name="Damon W."/>
            <person name="Desjardin D."/>
            <person name="Finy P."/>
            <person name="Geml J."/>
            <person name="Haridas S."/>
            <person name="Hughes K."/>
            <person name="Justo A."/>
            <person name="Karasinski D."/>
            <person name="Kautmanova I."/>
            <person name="Kiss B."/>
            <person name="Kocsube S."/>
            <person name="Kotiranta H."/>
            <person name="LaButti K.M."/>
            <person name="Lechner B.E."/>
            <person name="Liimatainen K."/>
            <person name="Lipzen A."/>
            <person name="Lukacs Z."/>
            <person name="Mihaltcheva S."/>
            <person name="Morgado L.N."/>
            <person name="Niskanen T."/>
            <person name="Noordeloos M.E."/>
            <person name="Ohm R.A."/>
            <person name="Ortiz-Santana B."/>
            <person name="Ovrebo C."/>
            <person name="Racz N."/>
            <person name="Riley R."/>
            <person name="Savchenko A."/>
            <person name="Shiryaev A."/>
            <person name="Soop K."/>
            <person name="Spirin V."/>
            <person name="Szebenyi C."/>
            <person name="Tomsovsky M."/>
            <person name="Tulloss R.E."/>
            <person name="Uehling J."/>
            <person name="Grigoriev I.V."/>
            <person name="Vagvolgyi C."/>
            <person name="Papp T."/>
            <person name="Martin F.M."/>
            <person name="Miettinen O."/>
            <person name="Hibbett D.S."/>
            <person name="Nagy L.G."/>
        </authorList>
    </citation>
    <scope>NUCLEOTIDE SEQUENCE [LARGE SCALE GENOMIC DNA]</scope>
    <source>
        <strain evidence="2 3">FP101781</strain>
    </source>
</reference>
<evidence type="ECO:0000313" key="2">
    <source>
        <dbReference type="EMBL" id="TEB36761.1"/>
    </source>
</evidence>
<dbReference type="OrthoDB" id="3262423at2759"/>
<evidence type="ECO:0000256" key="1">
    <source>
        <dbReference type="SAM" id="MobiDB-lite"/>
    </source>
</evidence>
<organism evidence="2 3">
    <name type="scientific">Coprinellus micaceus</name>
    <name type="common">Glistening ink-cap mushroom</name>
    <name type="synonym">Coprinus micaceus</name>
    <dbReference type="NCBI Taxonomy" id="71717"/>
    <lineage>
        <taxon>Eukaryota</taxon>
        <taxon>Fungi</taxon>
        <taxon>Dikarya</taxon>
        <taxon>Basidiomycota</taxon>
        <taxon>Agaricomycotina</taxon>
        <taxon>Agaricomycetes</taxon>
        <taxon>Agaricomycetidae</taxon>
        <taxon>Agaricales</taxon>
        <taxon>Agaricineae</taxon>
        <taxon>Psathyrellaceae</taxon>
        <taxon>Coprinellus</taxon>
    </lineage>
</organism>
<accession>A0A4Y7TRY9</accession>
<protein>
    <recommendedName>
        <fullName evidence="4">Arrestin-like N-terminal domain-containing protein</fullName>
    </recommendedName>
</protein>
<gene>
    <name evidence="2" type="ORF">FA13DRAFT_1082671</name>
</gene>
<evidence type="ECO:0000313" key="3">
    <source>
        <dbReference type="Proteomes" id="UP000298030"/>
    </source>
</evidence>
<dbReference type="Proteomes" id="UP000298030">
    <property type="component" value="Unassembled WGS sequence"/>
</dbReference>
<dbReference type="EMBL" id="QPFP01000005">
    <property type="protein sequence ID" value="TEB36761.1"/>
    <property type="molecule type" value="Genomic_DNA"/>
</dbReference>
<keyword evidence="3" id="KW-1185">Reference proteome</keyword>
<name>A0A4Y7TRY9_COPMI</name>
<proteinExistence type="predicted"/>
<feature type="region of interest" description="Disordered" evidence="1">
    <location>
        <begin position="181"/>
        <end position="214"/>
    </location>
</feature>
<evidence type="ECO:0008006" key="4">
    <source>
        <dbReference type="Google" id="ProtNLM"/>
    </source>
</evidence>
<feature type="compositionally biased region" description="Polar residues" evidence="1">
    <location>
        <begin position="204"/>
        <end position="214"/>
    </location>
</feature>
<dbReference type="AlphaFoldDB" id="A0A4Y7TRY9"/>
<sequence length="214" mass="23832">MQEPELPPSSTGHLLPQSFLERDVMVNVQYELTLTIVHGRFSTKSRVNTPIIYAPVTVPSSMTLGRQRAYRQRQIPPSPDLDPGGWKQLPPASIRGTFNDRTTLTVNYTLSLATPQSYARVIPCYLTISCDDVGALNLFADPRTPRVRLRRSTRVFLDQPLGAEATGHVSGLSVDHFQGGVDTPIRPKLPSAPLRLAQRKENRSQPATRTDSRY</sequence>
<comment type="caution">
    <text evidence="2">The sequence shown here is derived from an EMBL/GenBank/DDBJ whole genome shotgun (WGS) entry which is preliminary data.</text>
</comment>